<organism evidence="3 4">
    <name type="scientific">Chloropicon primus</name>
    <dbReference type="NCBI Taxonomy" id="1764295"/>
    <lineage>
        <taxon>Eukaryota</taxon>
        <taxon>Viridiplantae</taxon>
        <taxon>Chlorophyta</taxon>
        <taxon>Chloropicophyceae</taxon>
        <taxon>Chloropicales</taxon>
        <taxon>Chloropicaceae</taxon>
        <taxon>Chloropicon</taxon>
    </lineage>
</organism>
<reference evidence="3 4" key="1">
    <citation type="submission" date="2018-07" db="EMBL/GenBank/DDBJ databases">
        <title>The complete nuclear genome of the prasinophyte Chloropicon primus (CCMP1205).</title>
        <authorList>
            <person name="Pombert J.-F."/>
            <person name="Otis C."/>
            <person name="Turmel M."/>
            <person name="Lemieux C."/>
        </authorList>
    </citation>
    <scope>NUCLEOTIDE SEQUENCE [LARGE SCALE GENOMIC DNA]</scope>
    <source>
        <strain evidence="3 4">CCMP1205</strain>
    </source>
</reference>
<gene>
    <name evidence="3" type="ORF">A3770_06p43120</name>
    <name evidence="2" type="ORF">CPRI1469_LOCUS3090</name>
</gene>
<evidence type="ECO:0000313" key="3">
    <source>
        <dbReference type="EMBL" id="QDZ21794.1"/>
    </source>
</evidence>
<reference evidence="2" key="2">
    <citation type="submission" date="2021-01" db="EMBL/GenBank/DDBJ databases">
        <authorList>
            <person name="Corre E."/>
            <person name="Pelletier E."/>
            <person name="Niang G."/>
            <person name="Scheremetjew M."/>
            <person name="Finn R."/>
            <person name="Kale V."/>
            <person name="Holt S."/>
            <person name="Cochrane G."/>
            <person name="Meng A."/>
            <person name="Brown T."/>
            <person name="Cohen L."/>
        </authorList>
    </citation>
    <scope>NUCLEOTIDE SEQUENCE</scope>
    <source>
        <strain evidence="2">CCMP1205</strain>
    </source>
</reference>
<proteinExistence type="predicted"/>
<evidence type="ECO:0000313" key="4">
    <source>
        <dbReference type="Proteomes" id="UP000316726"/>
    </source>
</evidence>
<accession>A0A5B8MP55</accession>
<dbReference type="AlphaFoldDB" id="A0A5B8MP55"/>
<sequence>MEDGSRKHGRGGKHGTPLRALHIQQSNSTIWKRKRGANPSVVPQEIEYPMEWDRSSVALKRPKRFLNGFHNNNDSDGQGCERDPMDFVSSDDYDYENYGLGLRTAHGVGALESPRTCIDVAEQPQVIVGGSLDSATSPSRVKCIFCRKWSGDLEDFAWHVSQAHGIPQHVAVSIIRGQSKLKNREFFGSLLEESISSLEPCNEYY</sequence>
<protein>
    <submittedName>
        <fullName evidence="3">Uncharacterized protein</fullName>
    </submittedName>
</protein>
<evidence type="ECO:0000256" key="1">
    <source>
        <dbReference type="SAM" id="MobiDB-lite"/>
    </source>
</evidence>
<feature type="region of interest" description="Disordered" evidence="1">
    <location>
        <begin position="1"/>
        <end position="38"/>
    </location>
</feature>
<evidence type="ECO:0000313" key="2">
    <source>
        <dbReference type="EMBL" id="CAD9714238.1"/>
    </source>
</evidence>
<name>A0A5B8MP55_9CHLO</name>
<dbReference type="Proteomes" id="UP000316726">
    <property type="component" value="Chromosome 6"/>
</dbReference>
<keyword evidence="4" id="KW-1185">Reference proteome</keyword>
<dbReference type="EMBL" id="HBHL01004778">
    <property type="protein sequence ID" value="CAD9714238.1"/>
    <property type="molecule type" value="Transcribed_RNA"/>
</dbReference>
<dbReference type="EMBL" id="CP031039">
    <property type="protein sequence ID" value="QDZ21794.1"/>
    <property type="molecule type" value="Genomic_DNA"/>
</dbReference>